<evidence type="ECO:0000313" key="5">
    <source>
        <dbReference type="EMBL" id="KAJ9559881.1"/>
    </source>
</evidence>
<evidence type="ECO:0000259" key="4">
    <source>
        <dbReference type="Pfam" id="PF09118"/>
    </source>
</evidence>
<dbReference type="InterPro" id="IPR015202">
    <property type="entry name" value="GO-like_E_set"/>
</dbReference>
<dbReference type="AlphaFoldDB" id="A0AA38WRV5"/>
<keyword evidence="1 2" id="KW-0732">Signal</keyword>
<comment type="caution">
    <text evidence="5">The sequence shown here is derived from an EMBL/GenBank/DDBJ whole genome shotgun (WGS) entry which is preliminary data.</text>
</comment>
<evidence type="ECO:0000256" key="2">
    <source>
        <dbReference type="SAM" id="SignalP"/>
    </source>
</evidence>
<feature type="signal peptide" evidence="2">
    <location>
        <begin position="1"/>
        <end position="29"/>
    </location>
</feature>
<evidence type="ECO:0000256" key="1">
    <source>
        <dbReference type="ARBA" id="ARBA00022729"/>
    </source>
</evidence>
<dbReference type="EMBL" id="JARYMX010000002">
    <property type="protein sequence ID" value="KAJ9559881.1"/>
    <property type="molecule type" value="Genomic_DNA"/>
</dbReference>
<dbReference type="SUPFAM" id="SSF50965">
    <property type="entry name" value="Galactose oxidase, central domain"/>
    <property type="match status" value="1"/>
</dbReference>
<accession>A0AA38WRV5</accession>
<feature type="domain" description="Glyoxal oxidase N-terminal" evidence="3">
    <location>
        <begin position="48"/>
        <end position="437"/>
    </location>
</feature>
<feature type="domain" description="Galactose oxidase-like Early set" evidence="4">
    <location>
        <begin position="456"/>
        <end position="552"/>
    </location>
</feature>
<dbReference type="InterPro" id="IPR014756">
    <property type="entry name" value="Ig_E-set"/>
</dbReference>
<dbReference type="InterPro" id="IPR013783">
    <property type="entry name" value="Ig-like_fold"/>
</dbReference>
<sequence length="553" mass="61289">MECRRAPRRLVEQLTLVFLLLNHVGKTVGVSSQWSWKLLLNNTGVVAMHMAVTHDNNVVIFDQTEAGPSAYRLRRQRNGRKCETRDDASCYAHSVEYNVLKNRVRALHLATDTWCSSGSFLSNGVSFRRAVTGWGREMSGIFGRVLITDVIGRNIGSSYRFGGGTLRAYISHGRTGVIVVGGRSAFSYEFVPKFSGSGGPYNLGLLHQTYERNSKGNNLYPILHLSSDGNLFIFANRDSILFDYKRHKVLKKFPRIPGDGGRSYPSTGSSVILPLDHSDNFTKVEVMVCGGAAHGSYVATRQRRYLTGLRSCGRMVITGNHHRWRMENMPGPRLMSDMLVLPTGDILIVNGAKRGCAGWNRASSPALEPYLYKPKQSAGRRFQVLKQTKISRLYHSSAVLLPDGRILVAGGNPNSRYIMRRVAHPTELRLQALVPGYMSNRFDRLRPKNVTVAYPQHSTGVKNGETFDVNFRLAAESGNLSIVAYAPPFATHSLSMNQRLLRLEYLSLESGGQGLMEAKVVAPPSINVAPPGFYMLTVVNGGIPSRSSWVKII</sequence>
<dbReference type="Proteomes" id="UP001172457">
    <property type="component" value="Chromosome 2"/>
</dbReference>
<evidence type="ECO:0000259" key="3">
    <source>
        <dbReference type="Pfam" id="PF07250"/>
    </source>
</evidence>
<keyword evidence="6" id="KW-1185">Reference proteome</keyword>
<dbReference type="CDD" id="cd02851">
    <property type="entry name" value="E_set_GO_C"/>
    <property type="match status" value="1"/>
</dbReference>
<dbReference type="Pfam" id="PF07250">
    <property type="entry name" value="Glyoxal_oxid_N"/>
    <property type="match status" value="1"/>
</dbReference>
<reference evidence="5" key="1">
    <citation type="submission" date="2023-03" db="EMBL/GenBank/DDBJ databases">
        <title>Chromosome-scale reference genome and RAD-based genetic map of yellow starthistle (Centaurea solstitialis) reveal putative structural variation and QTLs associated with invader traits.</title>
        <authorList>
            <person name="Reatini B."/>
            <person name="Cang F.A."/>
            <person name="Jiang Q."/>
            <person name="Mckibben M.T.W."/>
            <person name="Barker M.S."/>
            <person name="Rieseberg L.H."/>
            <person name="Dlugosch K.M."/>
        </authorList>
    </citation>
    <scope>NUCLEOTIDE SEQUENCE</scope>
    <source>
        <strain evidence="5">CAN-66</strain>
        <tissue evidence="5">Leaf</tissue>
    </source>
</reference>
<dbReference type="PANTHER" id="PTHR32208:SF54">
    <property type="entry name" value="ALDEHYDE OXIDASE GLOX-LIKE"/>
    <property type="match status" value="1"/>
</dbReference>
<dbReference type="SUPFAM" id="SSF81296">
    <property type="entry name" value="E set domains"/>
    <property type="match status" value="1"/>
</dbReference>
<organism evidence="5 6">
    <name type="scientific">Centaurea solstitialis</name>
    <name type="common">yellow star-thistle</name>
    <dbReference type="NCBI Taxonomy" id="347529"/>
    <lineage>
        <taxon>Eukaryota</taxon>
        <taxon>Viridiplantae</taxon>
        <taxon>Streptophyta</taxon>
        <taxon>Embryophyta</taxon>
        <taxon>Tracheophyta</taxon>
        <taxon>Spermatophyta</taxon>
        <taxon>Magnoliopsida</taxon>
        <taxon>eudicotyledons</taxon>
        <taxon>Gunneridae</taxon>
        <taxon>Pentapetalae</taxon>
        <taxon>asterids</taxon>
        <taxon>campanulids</taxon>
        <taxon>Asterales</taxon>
        <taxon>Asteraceae</taxon>
        <taxon>Carduoideae</taxon>
        <taxon>Cardueae</taxon>
        <taxon>Centaureinae</taxon>
        <taxon>Centaurea</taxon>
    </lineage>
</organism>
<feature type="chain" id="PRO_5041212816" evidence="2">
    <location>
        <begin position="30"/>
        <end position="553"/>
    </location>
</feature>
<dbReference type="InterPro" id="IPR011043">
    <property type="entry name" value="Gal_Oxase/kelch_b-propeller"/>
</dbReference>
<dbReference type="Pfam" id="PF09118">
    <property type="entry name" value="GO-like_E_set"/>
    <property type="match status" value="1"/>
</dbReference>
<name>A0AA38WRV5_9ASTR</name>
<gene>
    <name evidence="5" type="ORF">OSB04_005041</name>
</gene>
<dbReference type="Gene3D" id="2.130.10.80">
    <property type="entry name" value="Galactose oxidase/kelch, beta-propeller"/>
    <property type="match status" value="1"/>
</dbReference>
<dbReference type="Gene3D" id="2.60.40.10">
    <property type="entry name" value="Immunoglobulins"/>
    <property type="match status" value="1"/>
</dbReference>
<dbReference type="InterPro" id="IPR037293">
    <property type="entry name" value="Gal_Oxidase_central_sf"/>
</dbReference>
<dbReference type="PANTHER" id="PTHR32208">
    <property type="entry name" value="SECRETED PROTEIN-RELATED"/>
    <property type="match status" value="1"/>
</dbReference>
<dbReference type="InterPro" id="IPR009880">
    <property type="entry name" value="Glyoxal_oxidase_N"/>
</dbReference>
<proteinExistence type="predicted"/>
<evidence type="ECO:0000313" key="6">
    <source>
        <dbReference type="Proteomes" id="UP001172457"/>
    </source>
</evidence>
<protein>
    <submittedName>
        <fullName evidence="5">Uncharacterized protein</fullName>
    </submittedName>
</protein>